<reference evidence="4" key="1">
    <citation type="journal article" date="2005" name="Nature">
        <title>The map-based sequence of the rice genome.</title>
        <authorList>
            <consortium name="International rice genome sequencing project (IRGSP)"/>
            <person name="Matsumoto T."/>
            <person name="Wu J."/>
            <person name="Kanamori H."/>
            <person name="Katayose Y."/>
            <person name="Fujisawa M."/>
            <person name="Namiki N."/>
            <person name="Mizuno H."/>
            <person name="Yamamoto K."/>
            <person name="Antonio B.A."/>
            <person name="Baba T."/>
            <person name="Sakata K."/>
            <person name="Nagamura Y."/>
            <person name="Aoki H."/>
            <person name="Arikawa K."/>
            <person name="Arita K."/>
            <person name="Bito T."/>
            <person name="Chiden Y."/>
            <person name="Fujitsuka N."/>
            <person name="Fukunaka R."/>
            <person name="Hamada M."/>
            <person name="Harada C."/>
            <person name="Hayashi A."/>
            <person name="Hijishita S."/>
            <person name="Honda M."/>
            <person name="Hosokawa S."/>
            <person name="Ichikawa Y."/>
            <person name="Idonuma A."/>
            <person name="Iijima M."/>
            <person name="Ikeda M."/>
            <person name="Ikeno M."/>
            <person name="Ito K."/>
            <person name="Ito S."/>
            <person name="Ito T."/>
            <person name="Ito Y."/>
            <person name="Ito Y."/>
            <person name="Iwabuchi A."/>
            <person name="Kamiya K."/>
            <person name="Karasawa W."/>
            <person name="Kurita K."/>
            <person name="Katagiri S."/>
            <person name="Kikuta A."/>
            <person name="Kobayashi H."/>
            <person name="Kobayashi N."/>
            <person name="Machita K."/>
            <person name="Maehara T."/>
            <person name="Masukawa M."/>
            <person name="Mizubayashi T."/>
            <person name="Mukai Y."/>
            <person name="Nagasaki H."/>
            <person name="Nagata Y."/>
            <person name="Naito S."/>
            <person name="Nakashima M."/>
            <person name="Nakama Y."/>
            <person name="Nakamichi Y."/>
            <person name="Nakamura M."/>
            <person name="Meguro A."/>
            <person name="Negishi M."/>
            <person name="Ohta I."/>
            <person name="Ohta T."/>
            <person name="Okamoto M."/>
            <person name="Ono N."/>
            <person name="Saji S."/>
            <person name="Sakaguchi M."/>
            <person name="Sakai K."/>
            <person name="Shibata M."/>
            <person name="Shimokawa T."/>
            <person name="Song J."/>
            <person name="Takazaki Y."/>
            <person name="Terasawa K."/>
            <person name="Tsugane M."/>
            <person name="Tsuji K."/>
            <person name="Ueda S."/>
            <person name="Waki K."/>
            <person name="Yamagata H."/>
            <person name="Yamamoto M."/>
            <person name="Yamamoto S."/>
            <person name="Yamane H."/>
            <person name="Yoshiki S."/>
            <person name="Yoshihara R."/>
            <person name="Yukawa K."/>
            <person name="Zhong H."/>
            <person name="Yano M."/>
            <person name="Yuan Q."/>
            <person name="Ouyang S."/>
            <person name="Liu J."/>
            <person name="Jones K.M."/>
            <person name="Gansberger K."/>
            <person name="Moffat K."/>
            <person name="Hill J."/>
            <person name="Bera J."/>
            <person name="Fadrosh D."/>
            <person name="Jin S."/>
            <person name="Johri S."/>
            <person name="Kim M."/>
            <person name="Overton L."/>
            <person name="Reardon M."/>
            <person name="Tsitrin T."/>
            <person name="Vuong H."/>
            <person name="Weaver B."/>
            <person name="Ciecko A."/>
            <person name="Tallon L."/>
            <person name="Jackson J."/>
            <person name="Pai G."/>
            <person name="Aken S.V."/>
            <person name="Utterback T."/>
            <person name="Reidmuller S."/>
            <person name="Feldblyum T."/>
            <person name="Hsiao J."/>
            <person name="Zismann V."/>
            <person name="Iobst S."/>
            <person name="de Vazeille A.R."/>
            <person name="Buell C.R."/>
            <person name="Ying K."/>
            <person name="Li Y."/>
            <person name="Lu T."/>
            <person name="Huang Y."/>
            <person name="Zhao Q."/>
            <person name="Feng Q."/>
            <person name="Zhang L."/>
            <person name="Zhu J."/>
            <person name="Weng Q."/>
            <person name="Mu J."/>
            <person name="Lu Y."/>
            <person name="Fan D."/>
            <person name="Liu Y."/>
            <person name="Guan J."/>
            <person name="Zhang Y."/>
            <person name="Yu S."/>
            <person name="Liu X."/>
            <person name="Zhang Y."/>
            <person name="Hong G."/>
            <person name="Han B."/>
            <person name="Choisne N."/>
            <person name="Demange N."/>
            <person name="Orjeda G."/>
            <person name="Samain S."/>
            <person name="Cattolico L."/>
            <person name="Pelletier E."/>
            <person name="Couloux A."/>
            <person name="Segurens B."/>
            <person name="Wincker P."/>
            <person name="D'Hont A."/>
            <person name="Scarpelli C."/>
            <person name="Weissenbach J."/>
            <person name="Salanoubat M."/>
            <person name="Quetier F."/>
            <person name="Yu Y."/>
            <person name="Kim H.R."/>
            <person name="Rambo T."/>
            <person name="Currie J."/>
            <person name="Collura K."/>
            <person name="Luo M."/>
            <person name="Yang T."/>
            <person name="Ammiraju J.S.S."/>
            <person name="Engler F."/>
            <person name="Soderlund C."/>
            <person name="Wing R.A."/>
            <person name="Palmer L.E."/>
            <person name="de la Bastide M."/>
            <person name="Spiegel L."/>
            <person name="Nascimento L."/>
            <person name="Zutavern T."/>
            <person name="O'Shaughnessy A."/>
            <person name="Dike S."/>
            <person name="Dedhia N."/>
            <person name="Preston R."/>
            <person name="Balija V."/>
            <person name="McCombie W.R."/>
            <person name="Chow T."/>
            <person name="Chen H."/>
            <person name="Chung M."/>
            <person name="Chen C."/>
            <person name="Shaw J."/>
            <person name="Wu H."/>
            <person name="Hsiao K."/>
            <person name="Chao Y."/>
            <person name="Chu M."/>
            <person name="Cheng C."/>
            <person name="Hour A."/>
            <person name="Lee P."/>
            <person name="Lin S."/>
            <person name="Lin Y."/>
            <person name="Liou J."/>
            <person name="Liu S."/>
            <person name="Hsing Y."/>
            <person name="Raghuvanshi S."/>
            <person name="Mohanty A."/>
            <person name="Bharti A.K."/>
            <person name="Gaur A."/>
            <person name="Gupta V."/>
            <person name="Kumar D."/>
            <person name="Ravi V."/>
            <person name="Vij S."/>
            <person name="Kapur A."/>
            <person name="Khurana P."/>
            <person name="Khurana P."/>
            <person name="Khurana J.P."/>
            <person name="Tyagi A.K."/>
            <person name="Gaikwad K."/>
            <person name="Singh A."/>
            <person name="Dalal V."/>
            <person name="Srivastava S."/>
            <person name="Dixit A."/>
            <person name="Pal A.K."/>
            <person name="Ghazi I.A."/>
            <person name="Yadav M."/>
            <person name="Pandit A."/>
            <person name="Bhargava A."/>
            <person name="Sureshbabu K."/>
            <person name="Batra K."/>
            <person name="Sharma T.R."/>
            <person name="Mohapatra T."/>
            <person name="Singh N.K."/>
            <person name="Messing J."/>
            <person name="Nelson A.B."/>
            <person name="Fuks G."/>
            <person name="Kavchok S."/>
            <person name="Keizer G."/>
            <person name="Linton E."/>
            <person name="Llaca V."/>
            <person name="Song R."/>
            <person name="Tanyolac B."/>
            <person name="Young S."/>
            <person name="Ho-Il K."/>
            <person name="Hahn J.H."/>
            <person name="Sangsakoo G."/>
            <person name="Vanavichit A."/>
            <person name="de Mattos Luiz.A.T."/>
            <person name="Zimmer P.D."/>
            <person name="Malone G."/>
            <person name="Dellagostin O."/>
            <person name="de Oliveira A.C."/>
            <person name="Bevan M."/>
            <person name="Bancroft I."/>
            <person name="Minx P."/>
            <person name="Cordum H."/>
            <person name="Wilson R."/>
            <person name="Cheng Z."/>
            <person name="Jin W."/>
            <person name="Jiang J."/>
            <person name="Leong S.A."/>
            <person name="Iwama H."/>
            <person name="Gojobori T."/>
            <person name="Itoh T."/>
            <person name="Niimura Y."/>
            <person name="Fujii Y."/>
            <person name="Habara T."/>
            <person name="Sakai H."/>
            <person name="Sato Y."/>
            <person name="Wilson G."/>
            <person name="Kumar K."/>
            <person name="McCouch S."/>
            <person name="Juretic N."/>
            <person name="Hoen D."/>
            <person name="Wright S."/>
            <person name="Bruskiewich R."/>
            <person name="Bureau T."/>
            <person name="Miyao A."/>
            <person name="Hirochika H."/>
            <person name="Nishikawa T."/>
            <person name="Kadowaki K."/>
            <person name="Sugiura M."/>
            <person name="Burr B."/>
            <person name="Sasaki T."/>
        </authorList>
    </citation>
    <scope>NUCLEOTIDE SEQUENCE [LARGE SCALE GENOMIC DNA]</scope>
    <source>
        <strain evidence="4">cv. Nipponbare</strain>
    </source>
</reference>
<organism evidence="3 4">
    <name type="scientific">Oryza sativa subsp. japonica</name>
    <name type="common">Rice</name>
    <dbReference type="NCBI Taxonomy" id="39947"/>
    <lineage>
        <taxon>Eukaryota</taxon>
        <taxon>Viridiplantae</taxon>
        <taxon>Streptophyta</taxon>
        <taxon>Embryophyta</taxon>
        <taxon>Tracheophyta</taxon>
        <taxon>Spermatophyta</taxon>
        <taxon>Magnoliopsida</taxon>
        <taxon>Liliopsida</taxon>
        <taxon>Poales</taxon>
        <taxon>Poaceae</taxon>
        <taxon>BOP clade</taxon>
        <taxon>Oryzoideae</taxon>
        <taxon>Oryzeae</taxon>
        <taxon>Oryzinae</taxon>
        <taxon>Oryza</taxon>
        <taxon>Oryza sativa</taxon>
    </lineage>
</organism>
<dbReference type="AlphaFoldDB" id="A0A0N7KTH5"/>
<keyword evidence="4" id="KW-1185">Reference proteome</keyword>
<dbReference type="EMBL" id="AP014968">
    <property type="protein sequence ID" value="BAT15634.1"/>
    <property type="molecule type" value="Genomic_DNA"/>
</dbReference>
<evidence type="ECO:0000256" key="2">
    <source>
        <dbReference type="SAM" id="Phobius"/>
    </source>
</evidence>
<evidence type="ECO:0000313" key="3">
    <source>
        <dbReference type="EMBL" id="BAT15634.1"/>
    </source>
</evidence>
<keyword evidence="2" id="KW-0812">Transmembrane</keyword>
<dbReference type="PaxDb" id="39947-A0A0N7KTH5"/>
<keyword evidence="2" id="KW-0472">Membrane</keyword>
<dbReference type="Gramene" id="Os12t0118850-00">
    <property type="protein sequence ID" value="Os12t0118850-00"/>
    <property type="gene ID" value="Os12g0118850"/>
</dbReference>
<accession>A0A0N7KTH5</accession>
<evidence type="ECO:0000256" key="1">
    <source>
        <dbReference type="SAM" id="MobiDB-lite"/>
    </source>
</evidence>
<dbReference type="InParanoid" id="A0A0N7KTH5"/>
<name>A0A0N7KTH5_ORYSJ</name>
<reference evidence="3 4" key="2">
    <citation type="journal article" date="2013" name="Plant Cell Physiol.">
        <title>Rice Annotation Project Database (RAP-DB): an integrative and interactive database for rice genomics.</title>
        <authorList>
            <person name="Sakai H."/>
            <person name="Lee S.S."/>
            <person name="Tanaka T."/>
            <person name="Numa H."/>
            <person name="Kim J."/>
            <person name="Kawahara Y."/>
            <person name="Wakimoto H."/>
            <person name="Yang C.C."/>
            <person name="Iwamoto M."/>
            <person name="Abe T."/>
            <person name="Yamada Y."/>
            <person name="Muto A."/>
            <person name="Inokuchi H."/>
            <person name="Ikemura T."/>
            <person name="Matsumoto T."/>
            <person name="Sasaki T."/>
            <person name="Itoh T."/>
        </authorList>
    </citation>
    <scope>NUCLEOTIDE SEQUENCE [LARGE SCALE GENOMIC DNA]</scope>
    <source>
        <strain evidence="4">cv. Nipponbare</strain>
    </source>
</reference>
<gene>
    <name evidence="3" type="ordered locus">Os12g0118850</name>
    <name evidence="3" type="ORF">OSNPB_120118850</name>
</gene>
<feature type="region of interest" description="Disordered" evidence="1">
    <location>
        <begin position="111"/>
        <end position="130"/>
    </location>
</feature>
<feature type="transmembrane region" description="Helical" evidence="2">
    <location>
        <begin position="83"/>
        <end position="101"/>
    </location>
</feature>
<sequence length="130" mass="13807">MHVLGPCPNGTYMCAALHAAATPFANRSGRNSSASAPQASLSRCSISLGTCTMVPRGTSMLPSFTSVRASCIITDAGGYSRSVSWITIVTCIISTSLSFIIRRPRPMSTFPGKPPLPQSAWRVASGTRWR</sequence>
<reference evidence="3 4" key="3">
    <citation type="journal article" date="2013" name="Rice">
        <title>Improvement of the Oryza sativa Nipponbare reference genome using next generation sequence and optical map data.</title>
        <authorList>
            <person name="Kawahara Y."/>
            <person name="de la Bastide M."/>
            <person name="Hamilton J.P."/>
            <person name="Kanamori H."/>
            <person name="McCombie W.R."/>
            <person name="Ouyang S."/>
            <person name="Schwartz D.C."/>
            <person name="Tanaka T."/>
            <person name="Wu J."/>
            <person name="Zhou S."/>
            <person name="Childs K.L."/>
            <person name="Davidson R.M."/>
            <person name="Lin H."/>
            <person name="Quesada-Ocampo L."/>
            <person name="Vaillancourt B."/>
            <person name="Sakai H."/>
            <person name="Lee S.S."/>
            <person name="Kim J."/>
            <person name="Numa H."/>
            <person name="Itoh T."/>
            <person name="Buell C.R."/>
            <person name="Matsumoto T."/>
        </authorList>
    </citation>
    <scope>NUCLEOTIDE SEQUENCE [LARGE SCALE GENOMIC DNA]</scope>
    <source>
        <strain evidence="4">cv. Nipponbare</strain>
    </source>
</reference>
<dbReference type="Proteomes" id="UP000059680">
    <property type="component" value="Chromosome 12"/>
</dbReference>
<protein>
    <submittedName>
        <fullName evidence="3">Os12g0118850 protein</fullName>
    </submittedName>
</protein>
<keyword evidence="2" id="KW-1133">Transmembrane helix</keyword>
<proteinExistence type="predicted"/>
<evidence type="ECO:0000313" key="4">
    <source>
        <dbReference type="Proteomes" id="UP000059680"/>
    </source>
</evidence>